<dbReference type="Pfam" id="PF03454">
    <property type="entry name" value="MoeA_C"/>
    <property type="match status" value="1"/>
</dbReference>
<evidence type="ECO:0000256" key="4">
    <source>
        <dbReference type="ARBA" id="ARBA00023150"/>
    </source>
</evidence>
<dbReference type="EMBL" id="JACSQJ010000010">
    <property type="protein sequence ID" value="MBD7989102.1"/>
    <property type="molecule type" value="Genomic_DNA"/>
</dbReference>
<comment type="caution">
    <text evidence="8">The sequence shown here is derived from an EMBL/GenBank/DDBJ whole genome shotgun (WGS) entry which is preliminary data.</text>
</comment>
<comment type="pathway">
    <text evidence="2 6">Cofactor biosynthesis; molybdopterin biosynthesis.</text>
</comment>
<evidence type="ECO:0000313" key="8">
    <source>
        <dbReference type="EMBL" id="MBD7989102.1"/>
    </source>
</evidence>
<keyword evidence="6" id="KW-0460">Magnesium</keyword>
<evidence type="ECO:0000313" key="9">
    <source>
        <dbReference type="Proteomes" id="UP000647183"/>
    </source>
</evidence>
<gene>
    <name evidence="8" type="ORF">H9645_13785</name>
</gene>
<evidence type="ECO:0000256" key="2">
    <source>
        <dbReference type="ARBA" id="ARBA00005046"/>
    </source>
</evidence>
<dbReference type="SUPFAM" id="SSF53218">
    <property type="entry name" value="Molybdenum cofactor biosynthesis proteins"/>
    <property type="match status" value="1"/>
</dbReference>
<dbReference type="InterPro" id="IPR008284">
    <property type="entry name" value="MoCF_biosynth_CS"/>
</dbReference>
<dbReference type="InterPro" id="IPR036135">
    <property type="entry name" value="MoeA_linker/N_sf"/>
</dbReference>
<keyword evidence="6" id="KW-0808">Transferase</keyword>
<dbReference type="InterPro" id="IPR005110">
    <property type="entry name" value="MoeA_linker/N"/>
</dbReference>
<evidence type="ECO:0000259" key="7">
    <source>
        <dbReference type="SMART" id="SM00852"/>
    </source>
</evidence>
<dbReference type="InterPro" id="IPR036425">
    <property type="entry name" value="MoaB/Mog-like_dom_sf"/>
</dbReference>
<dbReference type="PANTHER" id="PTHR10192">
    <property type="entry name" value="MOLYBDOPTERIN BIOSYNTHESIS PROTEIN"/>
    <property type="match status" value="1"/>
</dbReference>
<sequence length="417" mass="43813">MLSYEDALAVVLREARALPVERRAPEDAQGLVLAEPVDSGVDLPPFDNSAMDGFALRAAGAVLAAGREFEVRGSQVAGDAAAIAGEGAWEIMTGARMPAGLDSVVPIERVEILERDGEGRPRLIRLAADVAPGDNVRLRAEDIARGAPAVPAGRRIGANERMVLASLGATTVAVRRRVRVAIINTGRELVDDPARPLASGEIRNSNGPYLAARVEAAGGEVVLRETVTDEPAVFLDVLGRALDAGADVVLSTGAVSMGRHDFVPDALRAAGADILFHKVQIRPGRPLLFARLAGGALYFGLPGNPASGAVGFRFFAEAALRAMSGMAPEQPLRMPLAAPWSKRAALRFHLKGLVELDGGRLSARVLKGQESFKVLPLLLANAWIVVPVDAMALEAGEMVDVYGPGHLEAPMIGEGLE</sequence>
<dbReference type="Gene3D" id="3.40.980.10">
    <property type="entry name" value="MoaB/Mog-like domain"/>
    <property type="match status" value="1"/>
</dbReference>
<name>A0ABR8UM54_9GAMM</name>
<dbReference type="EC" id="2.10.1.1" evidence="6"/>
<dbReference type="InterPro" id="IPR036688">
    <property type="entry name" value="MoeA_C_domain_IV_sf"/>
</dbReference>
<dbReference type="PANTHER" id="PTHR10192:SF5">
    <property type="entry name" value="GEPHYRIN"/>
    <property type="match status" value="1"/>
</dbReference>
<evidence type="ECO:0000256" key="6">
    <source>
        <dbReference type="RuleBase" id="RU365090"/>
    </source>
</evidence>
<keyword evidence="4 6" id="KW-0501">Molybdenum cofactor biosynthesis</keyword>
<evidence type="ECO:0000256" key="5">
    <source>
        <dbReference type="ARBA" id="ARBA00047317"/>
    </source>
</evidence>
<dbReference type="SMART" id="SM00852">
    <property type="entry name" value="MoCF_biosynth"/>
    <property type="match status" value="1"/>
</dbReference>
<dbReference type="Proteomes" id="UP000647183">
    <property type="component" value="Unassembled WGS sequence"/>
</dbReference>
<dbReference type="CDD" id="cd00887">
    <property type="entry name" value="MoeA"/>
    <property type="match status" value="1"/>
</dbReference>
<comment type="function">
    <text evidence="1 6">Catalyzes the insertion of molybdate into adenylated molybdopterin with the concomitant release of AMP.</text>
</comment>
<proteinExistence type="inferred from homology"/>
<accession>A0ABR8UM54</accession>
<dbReference type="NCBIfam" id="TIGR00177">
    <property type="entry name" value="molyb_syn"/>
    <property type="match status" value="1"/>
</dbReference>
<comment type="catalytic activity">
    <reaction evidence="5">
        <text>adenylyl-molybdopterin + molybdate = Mo-molybdopterin + AMP + H(+)</text>
        <dbReference type="Rhea" id="RHEA:35047"/>
        <dbReference type="ChEBI" id="CHEBI:15378"/>
        <dbReference type="ChEBI" id="CHEBI:36264"/>
        <dbReference type="ChEBI" id="CHEBI:62727"/>
        <dbReference type="ChEBI" id="CHEBI:71302"/>
        <dbReference type="ChEBI" id="CHEBI:456215"/>
        <dbReference type="EC" id="2.10.1.1"/>
    </reaction>
</comment>
<dbReference type="SUPFAM" id="SSF63867">
    <property type="entry name" value="MoeA C-terminal domain-like"/>
    <property type="match status" value="1"/>
</dbReference>
<dbReference type="InterPro" id="IPR001453">
    <property type="entry name" value="MoaB/Mog_dom"/>
</dbReference>
<dbReference type="InterPro" id="IPR038987">
    <property type="entry name" value="MoeA-like"/>
</dbReference>
<evidence type="ECO:0000256" key="1">
    <source>
        <dbReference type="ARBA" id="ARBA00002901"/>
    </source>
</evidence>
<comment type="cofactor">
    <cofactor evidence="6">
        <name>Mg(2+)</name>
        <dbReference type="ChEBI" id="CHEBI:18420"/>
    </cofactor>
</comment>
<dbReference type="Gene3D" id="3.90.105.10">
    <property type="entry name" value="Molybdopterin biosynthesis moea protein, domain 2"/>
    <property type="match status" value="1"/>
</dbReference>
<dbReference type="InterPro" id="IPR005111">
    <property type="entry name" value="MoeA_C_domain_IV"/>
</dbReference>
<organism evidence="8 9">
    <name type="scientific">Luteimonas colneyensis</name>
    <dbReference type="NCBI Taxonomy" id="2762230"/>
    <lineage>
        <taxon>Bacteria</taxon>
        <taxon>Pseudomonadati</taxon>
        <taxon>Pseudomonadota</taxon>
        <taxon>Gammaproteobacteria</taxon>
        <taxon>Lysobacterales</taxon>
        <taxon>Lysobacteraceae</taxon>
        <taxon>Luteimonas</taxon>
    </lineage>
</organism>
<dbReference type="Pfam" id="PF03453">
    <property type="entry name" value="MoeA_N"/>
    <property type="match status" value="1"/>
</dbReference>
<comment type="similarity">
    <text evidence="3 6">Belongs to the MoeA family.</text>
</comment>
<evidence type="ECO:0000256" key="3">
    <source>
        <dbReference type="ARBA" id="ARBA00010763"/>
    </source>
</evidence>
<feature type="domain" description="MoaB/Mog" evidence="7">
    <location>
        <begin position="181"/>
        <end position="322"/>
    </location>
</feature>
<keyword evidence="6" id="KW-0500">Molybdenum</keyword>
<dbReference type="Gene3D" id="2.40.340.10">
    <property type="entry name" value="MoeA, C-terminal, domain IV"/>
    <property type="match status" value="1"/>
</dbReference>
<dbReference type="Pfam" id="PF00994">
    <property type="entry name" value="MoCF_biosynth"/>
    <property type="match status" value="1"/>
</dbReference>
<reference evidence="8 9" key="1">
    <citation type="submission" date="2020-08" db="EMBL/GenBank/DDBJ databases">
        <title>A Genomic Blueprint of the Chicken Gut Microbiome.</title>
        <authorList>
            <person name="Gilroy R."/>
            <person name="Ravi A."/>
            <person name="Getino M."/>
            <person name="Pursley I."/>
            <person name="Horton D.L."/>
            <person name="Alikhan N.-F."/>
            <person name="Baker D."/>
            <person name="Gharbi K."/>
            <person name="Hall N."/>
            <person name="Watson M."/>
            <person name="Adriaenssens E.M."/>
            <person name="Foster-Nyarko E."/>
            <person name="Jarju S."/>
            <person name="Secka A."/>
            <person name="Antonio M."/>
            <person name="Oren A."/>
            <person name="Chaudhuri R."/>
            <person name="La Ragione R.M."/>
            <person name="Hildebrand F."/>
            <person name="Pallen M.J."/>
        </authorList>
    </citation>
    <scope>NUCLEOTIDE SEQUENCE [LARGE SCALE GENOMIC DNA]</scope>
    <source>
        <strain evidence="8 9">Sa2BVA3</strain>
    </source>
</reference>
<dbReference type="Gene3D" id="2.170.190.11">
    <property type="entry name" value="Molybdopterin biosynthesis moea protein, domain 3"/>
    <property type="match status" value="1"/>
</dbReference>
<keyword evidence="9" id="KW-1185">Reference proteome</keyword>
<dbReference type="RefSeq" id="WP_191730270.1">
    <property type="nucleotide sequence ID" value="NZ_JACSQJ010000010.1"/>
</dbReference>
<protein>
    <recommendedName>
        <fullName evidence="6">Molybdopterin molybdenumtransferase</fullName>
        <ecNumber evidence="6">2.10.1.1</ecNumber>
    </recommendedName>
</protein>
<dbReference type="SUPFAM" id="SSF63882">
    <property type="entry name" value="MoeA N-terminal region -like"/>
    <property type="match status" value="1"/>
</dbReference>
<keyword evidence="6" id="KW-0479">Metal-binding</keyword>
<dbReference type="PROSITE" id="PS01079">
    <property type="entry name" value="MOCF_BIOSYNTHESIS_2"/>
    <property type="match status" value="1"/>
</dbReference>